<dbReference type="GO" id="GO:0005524">
    <property type="term" value="F:ATP binding"/>
    <property type="evidence" value="ECO:0007669"/>
    <property type="project" value="UniProtKB-UniRule"/>
</dbReference>
<evidence type="ECO:0000256" key="7">
    <source>
        <dbReference type="ARBA" id="ARBA00022840"/>
    </source>
</evidence>
<keyword evidence="6" id="KW-0418">Kinase</keyword>
<dbReference type="PROSITE" id="PS50011">
    <property type="entry name" value="PROTEIN_KINASE_DOM"/>
    <property type="match status" value="1"/>
</dbReference>
<dbReference type="PROSITE" id="PS00108">
    <property type="entry name" value="PROTEIN_KINASE_ST"/>
    <property type="match status" value="1"/>
</dbReference>
<dbReference type="PROSITE" id="PS00107">
    <property type="entry name" value="PROTEIN_KINASE_ATP"/>
    <property type="match status" value="1"/>
</dbReference>
<dbReference type="InterPro" id="IPR000719">
    <property type="entry name" value="Prot_kinase_dom"/>
</dbReference>
<evidence type="ECO:0000256" key="2">
    <source>
        <dbReference type="ARBA" id="ARBA00013194"/>
    </source>
</evidence>
<evidence type="ECO:0000259" key="12">
    <source>
        <dbReference type="PROSITE" id="PS50011"/>
    </source>
</evidence>
<dbReference type="PANTHER" id="PTHR24058:SF103">
    <property type="entry name" value="SERINE_THREONINE-PROTEIN KINASE PRP4 HOMOLOG"/>
    <property type="match status" value="1"/>
</dbReference>
<dbReference type="Pfam" id="PF00254">
    <property type="entry name" value="FKBP_C"/>
    <property type="match status" value="1"/>
</dbReference>
<evidence type="ECO:0000256" key="11">
    <source>
        <dbReference type="PROSITE-ProRule" id="PRU10141"/>
    </source>
</evidence>
<evidence type="ECO:0000256" key="1">
    <source>
        <dbReference type="ARBA" id="ARBA00000971"/>
    </source>
</evidence>
<gene>
    <name evidence="14" type="primary">Prpf4b</name>
    <name evidence="14" type="ORF">SNEC2469_LOCUS29801</name>
</gene>
<dbReference type="GO" id="GO:0004674">
    <property type="term" value="F:protein serine/threonine kinase activity"/>
    <property type="evidence" value="ECO:0007669"/>
    <property type="project" value="UniProtKB-KW"/>
</dbReference>
<sequence length="1073" mass="118137">MYCFLTDGLATSSHGLIRLVVSKAKLAPSATTRAVAALSCRGLCSRFGATSRLKPLAATAALSLPLAGRRSLSTEEAPWTTTASGLQYRDLSVAWSCMDQDHLETCARRSLHRSHGQLEEFCPRGAMSMQKSRSLPRLPGPGQQKFPRIRVVHRLDPAHIALREQRLGIQLTEKKETRPRTPSVVFGEIEEMLAQEKISWSSKERRVLLADQMANTLDVASRGAKAAAKLNQPAAEVEIVIPKEPEEVFENLDSFVPDSVPRKLAEALDECSVSMGNLLEEVAKTDSMLQRDLESEFWQEDEKVVEETPAEVVARDPGPALLAAREVPALFKDIEAHLPRSKLRSAGAVDLHRYLEENFEGALERRDDGMQWVHRVMHRKDRVPGQSVWTKKALQLLDSERFERRLELGLGAVVGEGEAPVKGQKVKVHYTGKLENGQVFDSSIPRGEPLDFNVGKGQVIAGWDEGILTMRVGGKRELKIPPKLGYGSRGIGPIPGNATLFFECELVGLGSQPRPENEQKGEGDVNVRLKALHVQRNGQAGIVEDYVRTKQRWRVRLLISGKSHDFKAENLEIEEAADRPPPADWVGPDLEAELEIQPKVAYKEVAEEPLKLTALAAGCKVMLHGLKAAPELNGQRGEVESFVSESSRWRVKLLGGSIKDLKPDNLRPLSAGELDASATALSELDALEADLGIDFAAAPGDACGPDGRFVIEDKLGEGTFSTVFRCRDTCADNAKYAVKFTRSNEQTRRALEREIKIMGQLIAKVGERDPEGMRAILTLAFFEGFKHKGRLAAVFELMKCNLRTALAKYGAGKGLPLLPTVRDFGRQLFLALRVLRRAGLIHCDVKPENLLLGGDNATIKLSDFGSCQGLEQRLKSDQLMPRNYRAPEIIVGLDYDYSVDVWSAGATLFELATDSVLFQGETNNDMLHAMFKVCGSCTKSFAMSGTFTHNHFSASGEFLNAKGDVAIKSANPRVVPLDAFDPPSRPLRFLLEDVLKRPPKGVTASRHEGLVSHFSDLLSSCQRIAPESRVTAESALGHKFFQKGSVVQLGFKNTHEVLDEPTSRQSELTELMG</sequence>
<feature type="domain" description="PPIase FKBP-type" evidence="13">
    <location>
        <begin position="423"/>
        <end position="510"/>
    </location>
</feature>
<evidence type="ECO:0000256" key="8">
    <source>
        <dbReference type="ARBA" id="ARBA00023110"/>
    </source>
</evidence>
<dbReference type="PANTHER" id="PTHR24058">
    <property type="entry name" value="DUAL SPECIFICITY PROTEIN KINASE"/>
    <property type="match status" value="1"/>
</dbReference>
<keyword evidence="9 10" id="KW-0413">Isomerase</keyword>
<name>A0A813B772_9DINO</name>
<protein>
    <recommendedName>
        <fullName evidence="2 10">peptidylprolyl isomerase</fullName>
        <ecNumber evidence="2 10">5.2.1.8</ecNumber>
    </recommendedName>
</protein>
<keyword evidence="3" id="KW-0723">Serine/threonine-protein kinase</keyword>
<evidence type="ECO:0000256" key="4">
    <source>
        <dbReference type="ARBA" id="ARBA00022679"/>
    </source>
</evidence>
<dbReference type="OrthoDB" id="9332038at2759"/>
<dbReference type="EMBL" id="CAJNJA010067918">
    <property type="protein sequence ID" value="CAE7893325.1"/>
    <property type="molecule type" value="Genomic_DNA"/>
</dbReference>
<keyword evidence="5 11" id="KW-0547">Nucleotide-binding</keyword>
<feature type="domain" description="Protein kinase" evidence="12">
    <location>
        <begin position="709"/>
        <end position="1041"/>
    </location>
</feature>
<feature type="binding site" evidence="11">
    <location>
        <position position="739"/>
    </location>
    <ligand>
        <name>ATP</name>
        <dbReference type="ChEBI" id="CHEBI:30616"/>
    </ligand>
</feature>
<organism evidence="14 15">
    <name type="scientific">Symbiodinium necroappetens</name>
    <dbReference type="NCBI Taxonomy" id="1628268"/>
    <lineage>
        <taxon>Eukaryota</taxon>
        <taxon>Sar</taxon>
        <taxon>Alveolata</taxon>
        <taxon>Dinophyceae</taxon>
        <taxon>Suessiales</taxon>
        <taxon>Symbiodiniaceae</taxon>
        <taxon>Symbiodinium</taxon>
    </lineage>
</organism>
<dbReference type="AlphaFoldDB" id="A0A813B772"/>
<dbReference type="EC" id="5.2.1.8" evidence="2 10"/>
<dbReference type="InterPro" id="IPR011009">
    <property type="entry name" value="Kinase-like_dom_sf"/>
</dbReference>
<dbReference type="Gene3D" id="1.10.510.10">
    <property type="entry name" value="Transferase(Phosphotransferase) domain 1"/>
    <property type="match status" value="1"/>
</dbReference>
<dbReference type="SUPFAM" id="SSF56112">
    <property type="entry name" value="Protein kinase-like (PK-like)"/>
    <property type="match status" value="1"/>
</dbReference>
<dbReference type="GO" id="GO:0003755">
    <property type="term" value="F:peptidyl-prolyl cis-trans isomerase activity"/>
    <property type="evidence" value="ECO:0007669"/>
    <property type="project" value="UniProtKB-KW"/>
</dbReference>
<evidence type="ECO:0000256" key="6">
    <source>
        <dbReference type="ARBA" id="ARBA00022777"/>
    </source>
</evidence>
<proteinExistence type="predicted"/>
<comment type="catalytic activity">
    <reaction evidence="1 10">
        <text>[protein]-peptidylproline (omega=180) = [protein]-peptidylproline (omega=0)</text>
        <dbReference type="Rhea" id="RHEA:16237"/>
        <dbReference type="Rhea" id="RHEA-COMP:10747"/>
        <dbReference type="Rhea" id="RHEA-COMP:10748"/>
        <dbReference type="ChEBI" id="CHEBI:83833"/>
        <dbReference type="ChEBI" id="CHEBI:83834"/>
        <dbReference type="EC" id="5.2.1.8"/>
    </reaction>
</comment>
<comment type="caution">
    <text evidence="14">The sequence shown here is derived from an EMBL/GenBank/DDBJ whole genome shotgun (WGS) entry which is preliminary data.</text>
</comment>
<keyword evidence="4" id="KW-0808">Transferase</keyword>
<dbReference type="PROSITE" id="PS50059">
    <property type="entry name" value="FKBP_PPIASE"/>
    <property type="match status" value="1"/>
</dbReference>
<keyword evidence="8 10" id="KW-0697">Rotamase</keyword>
<accession>A0A813B772</accession>
<dbReference type="Pfam" id="PF00069">
    <property type="entry name" value="Pkinase"/>
    <property type="match status" value="1"/>
</dbReference>
<dbReference type="SMART" id="SM00220">
    <property type="entry name" value="S_TKc"/>
    <property type="match status" value="1"/>
</dbReference>
<dbReference type="Gene3D" id="3.10.50.40">
    <property type="match status" value="1"/>
</dbReference>
<reference evidence="14" key="1">
    <citation type="submission" date="2021-02" db="EMBL/GenBank/DDBJ databases">
        <authorList>
            <person name="Dougan E. K."/>
            <person name="Rhodes N."/>
            <person name="Thang M."/>
            <person name="Chan C."/>
        </authorList>
    </citation>
    <scope>NUCLEOTIDE SEQUENCE</scope>
</reference>
<dbReference type="SUPFAM" id="SSF54534">
    <property type="entry name" value="FKBP-like"/>
    <property type="match status" value="1"/>
</dbReference>
<dbReference type="InterPro" id="IPR017441">
    <property type="entry name" value="Protein_kinase_ATP_BS"/>
</dbReference>
<evidence type="ECO:0000256" key="3">
    <source>
        <dbReference type="ARBA" id="ARBA00022527"/>
    </source>
</evidence>
<keyword evidence="15" id="KW-1185">Reference proteome</keyword>
<dbReference type="Gene3D" id="3.30.200.20">
    <property type="entry name" value="Phosphorylase Kinase, domain 1"/>
    <property type="match status" value="1"/>
</dbReference>
<evidence type="ECO:0000313" key="15">
    <source>
        <dbReference type="Proteomes" id="UP000601435"/>
    </source>
</evidence>
<evidence type="ECO:0000256" key="5">
    <source>
        <dbReference type="ARBA" id="ARBA00022741"/>
    </source>
</evidence>
<dbReference type="InterPro" id="IPR050494">
    <property type="entry name" value="Ser_Thr_dual-spec_kinase"/>
</dbReference>
<dbReference type="InterPro" id="IPR046357">
    <property type="entry name" value="PPIase_dom_sf"/>
</dbReference>
<dbReference type="Proteomes" id="UP000601435">
    <property type="component" value="Unassembled WGS sequence"/>
</dbReference>
<dbReference type="InterPro" id="IPR008271">
    <property type="entry name" value="Ser/Thr_kinase_AS"/>
</dbReference>
<dbReference type="FunFam" id="3.10.50.40:FF:000006">
    <property type="entry name" value="Peptidyl-prolyl cis-trans isomerase"/>
    <property type="match status" value="1"/>
</dbReference>
<evidence type="ECO:0000256" key="9">
    <source>
        <dbReference type="ARBA" id="ARBA00023235"/>
    </source>
</evidence>
<evidence type="ECO:0000313" key="14">
    <source>
        <dbReference type="EMBL" id="CAE7893325.1"/>
    </source>
</evidence>
<dbReference type="InterPro" id="IPR001179">
    <property type="entry name" value="PPIase_FKBP_dom"/>
</dbReference>
<keyword evidence="7 11" id="KW-0067">ATP-binding</keyword>
<evidence type="ECO:0000256" key="10">
    <source>
        <dbReference type="PROSITE-ProRule" id="PRU00277"/>
    </source>
</evidence>
<evidence type="ECO:0000259" key="13">
    <source>
        <dbReference type="PROSITE" id="PS50059"/>
    </source>
</evidence>